<protein>
    <submittedName>
        <fullName evidence="15">Putative monovalent cation/H+ antiporter subunit A</fullName>
    </submittedName>
</protein>
<keyword evidence="7" id="KW-0406">Ion transport</keyword>
<evidence type="ECO:0000256" key="8">
    <source>
        <dbReference type="ARBA" id="ARBA00023136"/>
    </source>
</evidence>
<feature type="domain" description="NADH:quinone oxidoreductase/Mrp antiporter transmembrane" evidence="11">
    <location>
        <begin position="124"/>
        <end position="412"/>
    </location>
</feature>
<feature type="transmembrane region" description="Helical" evidence="10">
    <location>
        <begin position="74"/>
        <end position="95"/>
    </location>
</feature>
<keyword evidence="8 10" id="KW-0472">Membrane</keyword>
<feature type="transmembrane region" description="Helical" evidence="10">
    <location>
        <begin position="495"/>
        <end position="515"/>
    </location>
</feature>
<evidence type="ECO:0000313" key="15">
    <source>
        <dbReference type="EMBL" id="RCU44973.1"/>
    </source>
</evidence>
<dbReference type="RefSeq" id="WP_114302743.1">
    <property type="nucleotide sequence ID" value="NZ_QPIE01000001.1"/>
</dbReference>
<keyword evidence="6 10" id="KW-1133">Transmembrane helix</keyword>
<evidence type="ECO:0000256" key="1">
    <source>
        <dbReference type="ARBA" id="ARBA00004651"/>
    </source>
</evidence>
<dbReference type="Pfam" id="PF00361">
    <property type="entry name" value="Proton_antipo_M"/>
    <property type="match status" value="1"/>
</dbReference>
<feature type="transmembrane region" description="Helical" evidence="10">
    <location>
        <begin position="680"/>
        <end position="703"/>
    </location>
</feature>
<keyword evidence="3" id="KW-0050">Antiport</keyword>
<comment type="caution">
    <text evidence="15">The sequence shown here is derived from an EMBL/GenBank/DDBJ whole genome shotgun (WGS) entry which is preliminary data.</text>
</comment>
<feature type="domain" description="MrpA C-terminal/MbhD" evidence="13">
    <location>
        <begin position="605"/>
        <end position="669"/>
    </location>
</feature>
<evidence type="ECO:0000256" key="10">
    <source>
        <dbReference type="SAM" id="Phobius"/>
    </source>
</evidence>
<dbReference type="AlphaFoldDB" id="A0A368N4I8"/>
<dbReference type="GO" id="GO:0015297">
    <property type="term" value="F:antiporter activity"/>
    <property type="evidence" value="ECO:0007669"/>
    <property type="project" value="UniProtKB-KW"/>
</dbReference>
<dbReference type="GO" id="GO:0006811">
    <property type="term" value="P:monoatomic ion transport"/>
    <property type="evidence" value="ECO:0007669"/>
    <property type="project" value="UniProtKB-KW"/>
</dbReference>
<evidence type="ECO:0000256" key="2">
    <source>
        <dbReference type="ARBA" id="ARBA00022448"/>
    </source>
</evidence>
<dbReference type="Pfam" id="PF20501">
    <property type="entry name" value="MbhE"/>
    <property type="match status" value="1"/>
</dbReference>
<keyword evidence="16" id="KW-1185">Reference proteome</keyword>
<evidence type="ECO:0000259" key="12">
    <source>
        <dbReference type="Pfam" id="PF00662"/>
    </source>
</evidence>
<evidence type="ECO:0000259" key="13">
    <source>
        <dbReference type="Pfam" id="PF13244"/>
    </source>
</evidence>
<dbReference type="GO" id="GO:0005886">
    <property type="term" value="C:plasma membrane"/>
    <property type="evidence" value="ECO:0007669"/>
    <property type="project" value="UniProtKB-SubCell"/>
</dbReference>
<feature type="transmembrane region" description="Helical" evidence="10">
    <location>
        <begin position="621"/>
        <end position="641"/>
    </location>
</feature>
<evidence type="ECO:0000256" key="4">
    <source>
        <dbReference type="ARBA" id="ARBA00022475"/>
    </source>
</evidence>
<evidence type="ECO:0000259" key="11">
    <source>
        <dbReference type="Pfam" id="PF00361"/>
    </source>
</evidence>
<feature type="transmembrane region" description="Helical" evidence="10">
    <location>
        <begin position="130"/>
        <end position="147"/>
    </location>
</feature>
<dbReference type="InterPro" id="IPR046806">
    <property type="entry name" value="MrpA_C/MbhE"/>
</dbReference>
<reference evidence="15 16" key="1">
    <citation type="submission" date="2018-07" db="EMBL/GenBank/DDBJ databases">
        <title>Chryseobacterium lacus sp. nov., isolated from lake water.</title>
        <authorList>
            <person name="Li C.-M."/>
        </authorList>
    </citation>
    <scope>NUCLEOTIDE SEQUENCE [LARGE SCALE GENOMIC DNA]</scope>
    <source>
        <strain evidence="15 16">YLOS41</strain>
    </source>
</reference>
<dbReference type="OrthoDB" id="9807568at2"/>
<dbReference type="PRINTS" id="PR01434">
    <property type="entry name" value="NADHDHGNASE5"/>
</dbReference>
<evidence type="ECO:0000256" key="3">
    <source>
        <dbReference type="ARBA" id="ARBA00022449"/>
    </source>
</evidence>
<dbReference type="EMBL" id="QPIE01000001">
    <property type="protein sequence ID" value="RCU44973.1"/>
    <property type="molecule type" value="Genomic_DNA"/>
</dbReference>
<dbReference type="NCBIfam" id="NF009287">
    <property type="entry name" value="PRK12647.1"/>
    <property type="match status" value="1"/>
</dbReference>
<feature type="transmembrane region" description="Helical" evidence="10">
    <location>
        <begin position="365"/>
        <end position="387"/>
    </location>
</feature>
<dbReference type="InterPro" id="IPR001750">
    <property type="entry name" value="ND/Mrp_TM"/>
</dbReference>
<evidence type="ECO:0000259" key="14">
    <source>
        <dbReference type="Pfam" id="PF20501"/>
    </source>
</evidence>
<keyword evidence="2" id="KW-0813">Transport</keyword>
<keyword evidence="4" id="KW-1003">Cell membrane</keyword>
<dbReference type="PANTHER" id="PTHR43373:SF1">
    <property type="entry name" value="NA(+)_H(+) ANTIPORTER SUBUNIT A"/>
    <property type="match status" value="1"/>
</dbReference>
<dbReference type="InterPro" id="IPR025383">
    <property type="entry name" value="MrpA_C/MbhD"/>
</dbReference>
<feature type="transmembrane region" description="Helical" evidence="10">
    <location>
        <begin position="741"/>
        <end position="758"/>
    </location>
</feature>
<evidence type="ECO:0000256" key="5">
    <source>
        <dbReference type="ARBA" id="ARBA00022692"/>
    </source>
</evidence>
<feature type="transmembrane region" description="Helical" evidence="10">
    <location>
        <begin position="159"/>
        <end position="183"/>
    </location>
</feature>
<organism evidence="15 16">
    <name type="scientific">Chryseobacterium lacus</name>
    <dbReference type="NCBI Taxonomy" id="2058346"/>
    <lineage>
        <taxon>Bacteria</taxon>
        <taxon>Pseudomonadati</taxon>
        <taxon>Bacteroidota</taxon>
        <taxon>Flavobacteriia</taxon>
        <taxon>Flavobacteriales</taxon>
        <taxon>Weeksellaceae</taxon>
        <taxon>Chryseobacterium group</taxon>
        <taxon>Chryseobacterium</taxon>
    </lineage>
</organism>
<feature type="transmembrane region" description="Helical" evidence="10">
    <location>
        <begin position="593"/>
        <end position="614"/>
    </location>
</feature>
<proteinExistence type="predicted"/>
<evidence type="ECO:0000313" key="16">
    <source>
        <dbReference type="Proteomes" id="UP000252172"/>
    </source>
</evidence>
<dbReference type="Proteomes" id="UP000252172">
    <property type="component" value="Unassembled WGS sequence"/>
</dbReference>
<feature type="transmembrane region" description="Helical" evidence="10">
    <location>
        <begin position="296"/>
        <end position="314"/>
    </location>
</feature>
<gene>
    <name evidence="15" type="ORF">DQ356_01835</name>
</gene>
<comment type="subcellular location">
    <subcellularLocation>
        <location evidence="1">Cell membrane</location>
        <topology evidence="1">Multi-pass membrane protein</topology>
    </subcellularLocation>
    <subcellularLocation>
        <location evidence="9">Membrane</location>
        <topology evidence="9">Multi-pass membrane protein</topology>
    </subcellularLocation>
</comment>
<feature type="transmembrane region" description="Helical" evidence="10">
    <location>
        <begin position="6"/>
        <end position="22"/>
    </location>
</feature>
<dbReference type="Pfam" id="PF00662">
    <property type="entry name" value="Proton_antipo_N"/>
    <property type="match status" value="1"/>
</dbReference>
<feature type="transmembrane region" description="Helical" evidence="10">
    <location>
        <begin position="203"/>
        <end position="228"/>
    </location>
</feature>
<feature type="transmembrane region" description="Helical" evidence="10">
    <location>
        <begin position="445"/>
        <end position="468"/>
    </location>
</feature>
<keyword evidence="5 9" id="KW-0812">Transmembrane</keyword>
<evidence type="ECO:0000256" key="9">
    <source>
        <dbReference type="RuleBase" id="RU000320"/>
    </source>
</evidence>
<feature type="transmembrane region" description="Helical" evidence="10">
    <location>
        <begin position="647"/>
        <end position="668"/>
    </location>
</feature>
<dbReference type="PRINTS" id="PR01435">
    <property type="entry name" value="NPOXDRDTASE5"/>
</dbReference>
<feature type="transmembrane region" description="Helical" evidence="10">
    <location>
        <begin position="29"/>
        <end position="46"/>
    </location>
</feature>
<accession>A0A368N4I8</accession>
<feature type="domain" description="MrpA C-terminal/MbhE" evidence="14">
    <location>
        <begin position="682"/>
        <end position="760"/>
    </location>
</feature>
<feature type="transmembrane region" description="Helical" evidence="10">
    <location>
        <begin position="320"/>
        <end position="344"/>
    </location>
</feature>
<feature type="transmembrane region" description="Helical" evidence="10">
    <location>
        <begin position="265"/>
        <end position="284"/>
    </location>
</feature>
<evidence type="ECO:0000256" key="7">
    <source>
        <dbReference type="ARBA" id="ARBA00023065"/>
    </source>
</evidence>
<feature type="domain" description="NADH-Ubiquinone oxidoreductase (complex I) chain 5 N-terminal" evidence="12">
    <location>
        <begin position="61"/>
        <end position="108"/>
    </location>
</feature>
<feature type="transmembrane region" description="Helical" evidence="10">
    <location>
        <begin position="564"/>
        <end position="581"/>
    </location>
</feature>
<dbReference type="InterPro" id="IPR050616">
    <property type="entry name" value="CPA3_Na-H_Antiporter_A"/>
</dbReference>
<feature type="transmembrane region" description="Helical" evidence="10">
    <location>
        <begin position="107"/>
        <end position="124"/>
    </location>
</feature>
<dbReference type="InterPro" id="IPR001516">
    <property type="entry name" value="Proton_antipo_N"/>
</dbReference>
<name>A0A368N4I8_9FLAO</name>
<dbReference type="Pfam" id="PF13244">
    <property type="entry name" value="MbhD"/>
    <property type="match status" value="1"/>
</dbReference>
<sequence>MIGILITVFVVAFLILFSGNSFRPKYYRLLAIFPLILFLYFGYFMMNLQEESSLLLHYKWIPSLGINLDFKLDGLSMLFSLLITGIGTLIYFYASDYLKNAHYLNRFYCYLTLFMGSMLGLVLSDNLMTVFMFWELTSITSFFLIGFNNEEESSRKSAMTAFAITGLGGFLLLAGFLLIANITGSFSIQELMSSREILQNNSMYILILIFIFGGAFTKSAQFPFHFWLPGAMAAPTPVSAYLHSATMVKAGIYILARFSPILSDGYIWNNTLMIVGGITMIYGAFHSIFRTDLKEILAYSTVSALGIIVFLLGIGTDYALYAAVTFILVHALYKATLFLTAGIIDHAVHTRDITKLTGLGKYMPVVAIAAFIAALSSAGVPLTFGFISKDLIYESTLNFPQWGVYLTIFAVTTNVLLAGSGFLAGVKPFLGEPIQKPSRLHKPSVFLWLPVVILSLLTLIFGIFPFLADDGILNHAFTSIAVRETELYLKLWHGFNTVLILSIFTIIFGLFLFVFNRYLRTPLQNVLKLEPVSPQSLTESFGEFFKKFAFNYTRLMHNGYLRNYLIVIILFITGLVGYRLITTVPLQLITEDLSGFSIYELTFFIIILVSIFYTLKTTSRLTAIASLGVIGYCLCLIFVFYGAPDLAMTQFAIDTLTVVLFVLVLFKLPGFLPFRNKKIIFRDAVISLSFGTLIMLITLQSLVYPASKEISHFYAENAYILAKGKNVVNVILVDFRGFDTLIESVVLSIAALGVYGILKYRGINEEAD</sequence>
<dbReference type="PANTHER" id="PTHR43373">
    <property type="entry name" value="NA(+)/H(+) ANTIPORTER SUBUNIT"/>
    <property type="match status" value="1"/>
</dbReference>
<evidence type="ECO:0000256" key="6">
    <source>
        <dbReference type="ARBA" id="ARBA00022989"/>
    </source>
</evidence>
<feature type="transmembrane region" description="Helical" evidence="10">
    <location>
        <begin position="402"/>
        <end position="424"/>
    </location>
</feature>